<gene>
    <name evidence="1" type="ORF">XthCFBP4691_13235</name>
</gene>
<dbReference type="RefSeq" id="WP_128420853.1">
    <property type="nucleotide sequence ID" value="NZ_CP049017.1"/>
</dbReference>
<protein>
    <submittedName>
        <fullName evidence="1">Uncharacterized protein</fullName>
    </submittedName>
</protein>
<comment type="caution">
    <text evidence="1">The sequence shown here is derived from an EMBL/GenBank/DDBJ whole genome shotgun (WGS) entry which is preliminary data.</text>
</comment>
<evidence type="ECO:0000313" key="2">
    <source>
        <dbReference type="Proteomes" id="UP000239898"/>
    </source>
</evidence>
<organism evidence="1 2">
    <name type="scientific">Xanthomonas theicola</name>
    <dbReference type="NCBI Taxonomy" id="56464"/>
    <lineage>
        <taxon>Bacteria</taxon>
        <taxon>Pseudomonadati</taxon>
        <taxon>Pseudomonadota</taxon>
        <taxon>Gammaproteobacteria</taxon>
        <taxon>Lysobacterales</taxon>
        <taxon>Lysobacteraceae</taxon>
        <taxon>Xanthomonas</taxon>
    </lineage>
</organism>
<dbReference type="OrthoDB" id="5959650at2"/>
<dbReference type="AlphaFoldDB" id="A0A2S6ZDC3"/>
<dbReference type="EMBL" id="MIGX01000065">
    <property type="protein sequence ID" value="PPT90277.1"/>
    <property type="molecule type" value="Genomic_DNA"/>
</dbReference>
<reference evidence="1 2" key="1">
    <citation type="submission" date="2016-08" db="EMBL/GenBank/DDBJ databases">
        <title>Evolution of the type three secretion system and type three effector repertoires in Xanthomonas.</title>
        <authorList>
            <person name="Merda D."/>
            <person name="Briand M."/>
            <person name="Bosis E."/>
            <person name="Rousseau C."/>
            <person name="Portier P."/>
            <person name="Jacques M.-A."/>
            <person name="Fischer-Le Saux M."/>
        </authorList>
    </citation>
    <scope>NUCLEOTIDE SEQUENCE [LARGE SCALE GENOMIC DNA]</scope>
    <source>
        <strain evidence="1 2">CFBP 4691</strain>
    </source>
</reference>
<proteinExistence type="predicted"/>
<dbReference type="Proteomes" id="UP000239898">
    <property type="component" value="Unassembled WGS sequence"/>
</dbReference>
<evidence type="ECO:0000313" key="1">
    <source>
        <dbReference type="EMBL" id="PPT90277.1"/>
    </source>
</evidence>
<sequence length="87" mass="10151">MRAGGRCVINLRRIIELPGEADTVWTDVMTRRCYKLPAEMMPLLDRLSASDRGVDMKWLARHDETQRSRMRRLMCQLASREAIRSCV</sequence>
<accession>A0A2S6ZDC3</accession>
<keyword evidence="2" id="KW-1185">Reference proteome</keyword>
<name>A0A2S6ZDC3_9XANT</name>